<name>A0AAU8VHL1_NEILA</name>
<dbReference type="EMBL" id="CP019894">
    <property type="protein sequence ID" value="ARB05074.1"/>
    <property type="molecule type" value="Genomic_DNA"/>
</dbReference>
<sequence>MKKNSIKKWTLEEVKQSLDEFNWILLNNTFIVEYLKKEFAASSAYCLSMLPEEEDIYEVLVNGNILLNLEFNKHTNEIFVCNTIDIDKYIDSLTNEAGKNFFRLAKEIGKRQNI</sequence>
<organism evidence="1 2">
    <name type="scientific">Neisseria lactamica</name>
    <dbReference type="NCBI Taxonomy" id="486"/>
    <lineage>
        <taxon>Bacteria</taxon>
        <taxon>Pseudomonadati</taxon>
        <taxon>Pseudomonadota</taxon>
        <taxon>Betaproteobacteria</taxon>
        <taxon>Neisseriales</taxon>
        <taxon>Neisseriaceae</taxon>
        <taxon>Neisseria</taxon>
    </lineage>
</organism>
<reference evidence="1 2" key="1">
    <citation type="submission" date="2017-03" db="EMBL/GenBank/DDBJ databases">
        <title>N. lactamica Y92-1009 whole genome sequence.</title>
        <authorList>
            <person name="Pandey A.K."/>
            <person name="Read R.C."/>
        </authorList>
    </citation>
    <scope>NUCLEOTIDE SEQUENCE [LARGE SCALE GENOMIC DNA]</scope>
    <source>
        <strain evidence="1 2">Y92-1009</strain>
    </source>
</reference>
<evidence type="ECO:0000313" key="2">
    <source>
        <dbReference type="Proteomes" id="UP000191249"/>
    </source>
</evidence>
<accession>A0AAU8VHL1</accession>
<proteinExistence type="predicted"/>
<evidence type="ECO:0000313" key="1">
    <source>
        <dbReference type="EMBL" id="ARB05074.1"/>
    </source>
</evidence>
<gene>
    <name evidence="1" type="ORF">B2G52_09460</name>
</gene>
<dbReference type="Proteomes" id="UP000191249">
    <property type="component" value="Chromosome"/>
</dbReference>
<dbReference type="AlphaFoldDB" id="A0AAU8VHL1"/>
<dbReference type="RefSeq" id="WP_003712429.1">
    <property type="nucleotide sequence ID" value="NZ_CAUJPL010000057.1"/>
</dbReference>
<protein>
    <submittedName>
        <fullName evidence="1">Uncharacterized protein</fullName>
    </submittedName>
</protein>